<keyword evidence="1" id="KW-0812">Transmembrane</keyword>
<keyword evidence="3" id="KW-1185">Reference proteome</keyword>
<organism evidence="2 3">
    <name type="scientific">Roseovarius gahaiensis</name>
    <dbReference type="NCBI Taxonomy" id="2716691"/>
    <lineage>
        <taxon>Bacteria</taxon>
        <taxon>Pseudomonadati</taxon>
        <taxon>Pseudomonadota</taxon>
        <taxon>Alphaproteobacteria</taxon>
        <taxon>Rhodobacterales</taxon>
        <taxon>Roseobacteraceae</taxon>
        <taxon>Roseovarius</taxon>
    </lineage>
</organism>
<gene>
    <name evidence="2" type="ORF">HAT86_02000</name>
</gene>
<protein>
    <submittedName>
        <fullName evidence="2">Uncharacterized protein</fullName>
    </submittedName>
</protein>
<dbReference type="Proteomes" id="UP000639775">
    <property type="component" value="Unassembled WGS sequence"/>
</dbReference>
<evidence type="ECO:0000313" key="2">
    <source>
        <dbReference type="EMBL" id="NHQ73236.1"/>
    </source>
</evidence>
<dbReference type="EMBL" id="JAAORB010000002">
    <property type="protein sequence ID" value="NHQ73236.1"/>
    <property type="molecule type" value="Genomic_DNA"/>
</dbReference>
<keyword evidence="1" id="KW-1133">Transmembrane helix</keyword>
<feature type="transmembrane region" description="Helical" evidence="1">
    <location>
        <begin position="120"/>
        <end position="136"/>
    </location>
</feature>
<reference evidence="2" key="1">
    <citation type="submission" date="2020-03" db="EMBL/GenBank/DDBJ databases">
        <title>Roseovarius gahaiensis sp. nov., isolated from Gahai Saline Lake, China.</title>
        <authorList>
            <person name="Sun X."/>
        </authorList>
    </citation>
    <scope>NUCLEOTIDE SEQUENCE</scope>
    <source>
        <strain evidence="2">GH877</strain>
    </source>
</reference>
<evidence type="ECO:0000313" key="3">
    <source>
        <dbReference type="Proteomes" id="UP000639775"/>
    </source>
</evidence>
<feature type="transmembrane region" description="Helical" evidence="1">
    <location>
        <begin position="87"/>
        <end position="108"/>
    </location>
</feature>
<dbReference type="RefSeq" id="WP_167192913.1">
    <property type="nucleotide sequence ID" value="NZ_JAAORB010000002.1"/>
</dbReference>
<keyword evidence="1" id="KW-0472">Membrane</keyword>
<feature type="transmembrane region" description="Helical" evidence="1">
    <location>
        <begin position="157"/>
        <end position="176"/>
    </location>
</feature>
<feature type="transmembrane region" description="Helical" evidence="1">
    <location>
        <begin position="54"/>
        <end position="75"/>
    </location>
</feature>
<proteinExistence type="predicted"/>
<accession>A0A967BBX7</accession>
<name>A0A967BBX7_9RHOB</name>
<feature type="transmembrane region" description="Helical" evidence="1">
    <location>
        <begin position="12"/>
        <end position="34"/>
    </location>
</feature>
<dbReference type="AlphaFoldDB" id="A0A967BBX7"/>
<sequence>MKLPNSIHSLADLTTLIINGVTILGTLAAALAGTSATVAGLSGMPQISLHDVALPWRLVAFGLLAAALGWGLGAIVRHYSQSHREGLRLLCPIAGLCWGGLLVGTAQWATAGAATEFPELVFFTLVGLGLVFRLAVFQFRSEIGPTTGTTIRLRSDALLFFAASATVLLILTDVAGGQ</sequence>
<comment type="caution">
    <text evidence="2">The sequence shown here is derived from an EMBL/GenBank/DDBJ whole genome shotgun (WGS) entry which is preliminary data.</text>
</comment>
<evidence type="ECO:0000256" key="1">
    <source>
        <dbReference type="SAM" id="Phobius"/>
    </source>
</evidence>